<gene>
    <name evidence="1" type="ORF">F7Q99_38540</name>
    <name evidence="2" type="ORF">F7Q99_38770</name>
</gene>
<evidence type="ECO:0000313" key="1">
    <source>
        <dbReference type="EMBL" id="MQS17935.1"/>
    </source>
</evidence>
<dbReference type="Proteomes" id="UP000450000">
    <property type="component" value="Unassembled WGS sequence"/>
</dbReference>
<dbReference type="OrthoDB" id="9978806at2"/>
<dbReference type="EMBL" id="WBOF01000008">
    <property type="protein sequence ID" value="MQS17978.1"/>
    <property type="molecule type" value="Genomic_DNA"/>
</dbReference>
<accession>A0A6N7L5H1</accession>
<name>A0A6N7L5H1_9ACTN</name>
<dbReference type="AlphaFoldDB" id="A0A6N7L5H1"/>
<keyword evidence="3" id="KW-1185">Reference proteome</keyword>
<evidence type="ECO:0000313" key="3">
    <source>
        <dbReference type="Proteomes" id="UP000450000"/>
    </source>
</evidence>
<protein>
    <submittedName>
        <fullName evidence="2">Uncharacterized protein</fullName>
    </submittedName>
</protein>
<dbReference type="EMBL" id="WBOF01000008">
    <property type="protein sequence ID" value="MQS17935.1"/>
    <property type="molecule type" value="Genomic_DNA"/>
</dbReference>
<comment type="caution">
    <text evidence="2">The sequence shown here is derived from an EMBL/GenBank/DDBJ whole genome shotgun (WGS) entry which is preliminary data.</text>
</comment>
<proteinExistence type="predicted"/>
<sequence length="203" mass="22213">MTTYTTTAVAGKLSPPAPLDRKAVRDLERHAHEVMSPAARMQPREPLAEAGVHVAIGLGGLHGLMVATTSLDHLAEGERTLSHLHRAAGHLREHLVETVPEEEREARHRGMIDSCLEEGLTVVASLTAELVLAKGRRITVRLTEEDAYQTVELEEEGQETRTLRLSGRDRLELHSGLHEIGRVVWLMLLAEDGNRNGPAASDG</sequence>
<evidence type="ECO:0000313" key="2">
    <source>
        <dbReference type="EMBL" id="MQS17978.1"/>
    </source>
</evidence>
<dbReference type="RefSeq" id="WP_153471817.1">
    <property type="nucleotide sequence ID" value="NZ_WBOF01000008.1"/>
</dbReference>
<reference evidence="2 3" key="1">
    <citation type="submission" date="2019-09" db="EMBL/GenBank/DDBJ databases">
        <title>Genome Sequences of Streptomyces kaniharaensis ATCC 21070.</title>
        <authorList>
            <person name="Zhu W."/>
            <person name="De Crecy-Lagard V."/>
            <person name="Richards N.G."/>
        </authorList>
    </citation>
    <scope>NUCLEOTIDE SEQUENCE [LARGE SCALE GENOMIC DNA]</scope>
    <source>
        <strain evidence="2 3">SF-557</strain>
    </source>
</reference>
<organism evidence="2 3">
    <name type="scientific">Streptomyces kaniharaensis</name>
    <dbReference type="NCBI Taxonomy" id="212423"/>
    <lineage>
        <taxon>Bacteria</taxon>
        <taxon>Bacillati</taxon>
        <taxon>Actinomycetota</taxon>
        <taxon>Actinomycetes</taxon>
        <taxon>Kitasatosporales</taxon>
        <taxon>Streptomycetaceae</taxon>
        <taxon>Streptomyces</taxon>
    </lineage>
</organism>